<feature type="region of interest" description="Disordered" evidence="3">
    <location>
        <begin position="85"/>
        <end position="108"/>
    </location>
</feature>
<keyword evidence="6" id="KW-0456">Lyase</keyword>
<feature type="signal peptide" evidence="4">
    <location>
        <begin position="1"/>
        <end position="26"/>
    </location>
</feature>
<dbReference type="EMBL" id="CP159256">
    <property type="protein sequence ID" value="XCG52586.1"/>
    <property type="molecule type" value="Genomic_DNA"/>
</dbReference>
<evidence type="ECO:0000256" key="2">
    <source>
        <dbReference type="ARBA" id="ARBA00009387"/>
    </source>
</evidence>
<evidence type="ECO:0000256" key="4">
    <source>
        <dbReference type="SAM" id="SignalP"/>
    </source>
</evidence>
<dbReference type="AlphaFoldDB" id="A0AAU8D040"/>
<dbReference type="EC" id="4.2.2.n1" evidence="6"/>
<evidence type="ECO:0000256" key="3">
    <source>
        <dbReference type="SAM" id="MobiDB-lite"/>
    </source>
</evidence>
<name>A0AAU8D040_9HYPH</name>
<dbReference type="SUPFAM" id="SSF53955">
    <property type="entry name" value="Lysozyme-like"/>
    <property type="match status" value="1"/>
</dbReference>
<evidence type="ECO:0000256" key="1">
    <source>
        <dbReference type="ARBA" id="ARBA00007734"/>
    </source>
</evidence>
<sequence length="301" mass="32039">MATQPFIRSIAPLFAATILTSIGAIAPGAAHSSELAERSAAKAFLPVNGDANQGDAISADAVHEARWAKPQRDYALAESGRIVPAEDQVGKINTEPSPTPGGDEWPAPGQYYSDSFFLESASHDSPECGPSPATPEEITRLILEAAQRHKVDVGLALAIASAESRLDRLRNSPKGARGPMQLTPETAERFGVADICDPAANVDGGVRYLRELIEEFRNPLLVAAAYNAGEGRVREHGGIPPFKETVGYVAKVVNFQIGMDGAKPMAGARDAFVDDEQPASNVSGVITSRQRRQWVGGVMHF</sequence>
<protein>
    <submittedName>
        <fullName evidence="6">Lytic transglycosylase domain-containing protein</fullName>
        <ecNumber evidence="6">4.2.2.n1</ecNumber>
    </submittedName>
</protein>
<comment type="similarity">
    <text evidence="1">Belongs to the transglycosylase Slt family.</text>
</comment>
<feature type="domain" description="Transglycosylase SLT" evidence="5">
    <location>
        <begin position="141"/>
        <end position="238"/>
    </location>
</feature>
<keyword evidence="4" id="KW-0732">Signal</keyword>
<evidence type="ECO:0000259" key="5">
    <source>
        <dbReference type="Pfam" id="PF01464"/>
    </source>
</evidence>
<feature type="chain" id="PRO_5043571692" evidence="4">
    <location>
        <begin position="27"/>
        <end position="301"/>
    </location>
</feature>
<comment type="similarity">
    <text evidence="2">Belongs to the virb1 family.</text>
</comment>
<dbReference type="Gene3D" id="1.10.530.10">
    <property type="match status" value="1"/>
</dbReference>
<dbReference type="InterPro" id="IPR008258">
    <property type="entry name" value="Transglycosylase_SLT_dom_1"/>
</dbReference>
<keyword evidence="6" id="KW-0614">Plasmid</keyword>
<dbReference type="InterPro" id="IPR023346">
    <property type="entry name" value="Lysozyme-like_dom_sf"/>
</dbReference>
<dbReference type="PANTHER" id="PTHR37423:SF2">
    <property type="entry name" value="MEMBRANE-BOUND LYTIC MUREIN TRANSGLYCOSYLASE C"/>
    <property type="match status" value="1"/>
</dbReference>
<dbReference type="Pfam" id="PF01464">
    <property type="entry name" value="SLT"/>
    <property type="match status" value="1"/>
</dbReference>
<proteinExistence type="inferred from homology"/>
<evidence type="ECO:0000313" key="6">
    <source>
        <dbReference type="EMBL" id="XCG52586.1"/>
    </source>
</evidence>
<geneLocation type="plasmid" evidence="6">
    <name>pMk2240A</name>
</geneLocation>
<dbReference type="CDD" id="cd00254">
    <property type="entry name" value="LT-like"/>
    <property type="match status" value="1"/>
</dbReference>
<accession>A0AAU8D040</accession>
<gene>
    <name evidence="6" type="ORF">ABVK50_31155</name>
</gene>
<organism evidence="6">
    <name type="scientific">Mesorhizobium sp. WSM2240</name>
    <dbReference type="NCBI Taxonomy" id="3228851"/>
    <lineage>
        <taxon>Bacteria</taxon>
        <taxon>Pseudomonadati</taxon>
        <taxon>Pseudomonadota</taxon>
        <taxon>Alphaproteobacteria</taxon>
        <taxon>Hyphomicrobiales</taxon>
        <taxon>Phyllobacteriaceae</taxon>
        <taxon>Mesorhizobium</taxon>
    </lineage>
</organism>
<dbReference type="RefSeq" id="WP_353646789.1">
    <property type="nucleotide sequence ID" value="NZ_CP159256.1"/>
</dbReference>
<reference evidence="6" key="1">
    <citation type="submission" date="2024-06" db="EMBL/GenBank/DDBJ databases">
        <title>Mesorhizobium karijinii sp. nov., a symbiont of the iconic Swainsona formosa from arid Australia.</title>
        <authorList>
            <person name="Hill Y.J."/>
            <person name="Watkin E.L.J."/>
            <person name="O'Hara G.W."/>
            <person name="Terpolilli J."/>
            <person name="Tye M.L."/>
            <person name="Kohlmeier M.G."/>
        </authorList>
    </citation>
    <scope>NUCLEOTIDE SEQUENCE</scope>
    <source>
        <strain evidence="6">WSM2240</strain>
        <plasmid evidence="6">pMk2240A</plasmid>
    </source>
</reference>
<dbReference type="PANTHER" id="PTHR37423">
    <property type="entry name" value="SOLUBLE LYTIC MUREIN TRANSGLYCOSYLASE-RELATED"/>
    <property type="match status" value="1"/>
</dbReference>
<dbReference type="GO" id="GO:0016829">
    <property type="term" value="F:lyase activity"/>
    <property type="evidence" value="ECO:0007669"/>
    <property type="project" value="UniProtKB-KW"/>
</dbReference>